<reference evidence="7 8" key="1">
    <citation type="submission" date="2017-06" db="EMBL/GenBank/DDBJ databases">
        <authorList>
            <person name="Kim H.J."/>
            <person name="Triplett B.A."/>
        </authorList>
    </citation>
    <scope>NUCLEOTIDE SEQUENCE [LARGE SCALE GENOMIC DNA]</scope>
    <source>
        <strain evidence="7 8">DSM 43151</strain>
    </source>
</reference>
<feature type="domain" description="NlpC/P60" evidence="6">
    <location>
        <begin position="195"/>
        <end position="312"/>
    </location>
</feature>
<sequence>MVALTALAITTSGATAAHAAPSEAQLKKQIETASNKLEDVSEAYNKTVIAQKKTQADIVKLNASLKPTKEALAQATTRMSKIATSSYMTGRVGPAEVLLSSNQRDLLQRMSYLEQLSQSNQLEIDNYTETTQTFADKQAALKTQQTKQGLQAKELNAQKATYKKDLEKLYDMREDLYGSATESTGSYTGPIPKISGDAGVAVTFAFKQIGKPYGFGDAGPGSYDCSGLTMAAWAAAGHSLPHSAAQQKNKPHVKFFTDKSQLAAGDLVFYRSGGHVAIYVGDGMIIDAPSAGRDVLHRTINIMTPDGYGRVL</sequence>
<dbReference type="GO" id="GO:0006508">
    <property type="term" value="P:proteolysis"/>
    <property type="evidence" value="ECO:0007669"/>
    <property type="project" value="UniProtKB-KW"/>
</dbReference>
<evidence type="ECO:0000256" key="1">
    <source>
        <dbReference type="ARBA" id="ARBA00007074"/>
    </source>
</evidence>
<keyword evidence="5" id="KW-0732">Signal</keyword>
<dbReference type="Proteomes" id="UP000198415">
    <property type="component" value="Unassembled WGS sequence"/>
</dbReference>
<dbReference type="SUPFAM" id="SSF54001">
    <property type="entry name" value="Cysteine proteinases"/>
    <property type="match status" value="1"/>
</dbReference>
<dbReference type="PROSITE" id="PS51935">
    <property type="entry name" value="NLPC_P60"/>
    <property type="match status" value="1"/>
</dbReference>
<proteinExistence type="inferred from homology"/>
<dbReference type="Pfam" id="PF00877">
    <property type="entry name" value="NLPC_P60"/>
    <property type="match status" value="1"/>
</dbReference>
<comment type="similarity">
    <text evidence="1">Belongs to the peptidase C40 family.</text>
</comment>
<dbReference type="Gene3D" id="6.10.250.3150">
    <property type="match status" value="1"/>
</dbReference>
<keyword evidence="8" id="KW-1185">Reference proteome</keyword>
<dbReference type="PANTHER" id="PTHR47359">
    <property type="entry name" value="PEPTIDOGLYCAN DL-ENDOPEPTIDASE CWLO"/>
    <property type="match status" value="1"/>
</dbReference>
<dbReference type="EMBL" id="FZNR01000009">
    <property type="protein sequence ID" value="SNS05865.1"/>
    <property type="molecule type" value="Genomic_DNA"/>
</dbReference>
<organism evidence="7 8">
    <name type="scientific">Actinoplanes regularis</name>
    <dbReference type="NCBI Taxonomy" id="52697"/>
    <lineage>
        <taxon>Bacteria</taxon>
        <taxon>Bacillati</taxon>
        <taxon>Actinomycetota</taxon>
        <taxon>Actinomycetes</taxon>
        <taxon>Micromonosporales</taxon>
        <taxon>Micromonosporaceae</taxon>
        <taxon>Actinoplanes</taxon>
    </lineage>
</organism>
<evidence type="ECO:0000259" key="6">
    <source>
        <dbReference type="PROSITE" id="PS51935"/>
    </source>
</evidence>
<evidence type="ECO:0000256" key="5">
    <source>
        <dbReference type="SAM" id="SignalP"/>
    </source>
</evidence>
<dbReference type="InterPro" id="IPR051794">
    <property type="entry name" value="PG_Endopeptidase_C40"/>
</dbReference>
<evidence type="ECO:0000313" key="7">
    <source>
        <dbReference type="EMBL" id="SNS05865.1"/>
    </source>
</evidence>
<feature type="signal peptide" evidence="5">
    <location>
        <begin position="1"/>
        <end position="19"/>
    </location>
</feature>
<dbReference type="AlphaFoldDB" id="A0A239BCW7"/>
<evidence type="ECO:0000256" key="3">
    <source>
        <dbReference type="ARBA" id="ARBA00022801"/>
    </source>
</evidence>
<keyword evidence="2" id="KW-0645">Protease</keyword>
<evidence type="ECO:0000256" key="4">
    <source>
        <dbReference type="ARBA" id="ARBA00022807"/>
    </source>
</evidence>
<dbReference type="GO" id="GO:0008234">
    <property type="term" value="F:cysteine-type peptidase activity"/>
    <property type="evidence" value="ECO:0007669"/>
    <property type="project" value="UniProtKB-KW"/>
</dbReference>
<keyword evidence="4" id="KW-0788">Thiol protease</keyword>
<dbReference type="Gene3D" id="3.90.1720.10">
    <property type="entry name" value="endopeptidase domain like (from Nostoc punctiforme)"/>
    <property type="match status" value="1"/>
</dbReference>
<protein>
    <submittedName>
        <fullName evidence="7">Cell wall-associated hydrolase, NlpC family</fullName>
    </submittedName>
</protein>
<keyword evidence="3 7" id="KW-0378">Hydrolase</keyword>
<gene>
    <name evidence="7" type="ORF">SAMN06264365_109133</name>
</gene>
<name>A0A239BCW7_9ACTN</name>
<evidence type="ECO:0000256" key="2">
    <source>
        <dbReference type="ARBA" id="ARBA00022670"/>
    </source>
</evidence>
<dbReference type="InterPro" id="IPR038765">
    <property type="entry name" value="Papain-like_cys_pep_sf"/>
</dbReference>
<evidence type="ECO:0000313" key="8">
    <source>
        <dbReference type="Proteomes" id="UP000198415"/>
    </source>
</evidence>
<dbReference type="InterPro" id="IPR000064">
    <property type="entry name" value="NLP_P60_dom"/>
</dbReference>
<accession>A0A239BCW7</accession>
<feature type="chain" id="PRO_5012059760" evidence="5">
    <location>
        <begin position="20"/>
        <end position="312"/>
    </location>
</feature>
<dbReference type="OrthoDB" id="5177647at2"/>
<dbReference type="PANTHER" id="PTHR47359:SF3">
    <property type="entry name" value="NLP_P60 DOMAIN-CONTAINING PROTEIN-RELATED"/>
    <property type="match status" value="1"/>
</dbReference>